<reference evidence="1 2" key="2">
    <citation type="journal article" date="2013" name="Environ. Sci. Technol.">
        <title>The 4-tert-butylphenol-utilizing bacterium Sphingobium fuliginis OMI can degrade bisphenols via phenolic ring hydroxylation and meta-cleavage pathway.</title>
        <authorList>
            <person name="Ogata Y."/>
            <person name="Goda S."/>
            <person name="Toyama T."/>
            <person name="Sei K."/>
            <person name="Ike M."/>
        </authorList>
    </citation>
    <scope>NUCLEOTIDE SEQUENCE [LARGE SCALE GENOMIC DNA]</scope>
    <source>
        <strain evidence="1 2">OMI</strain>
    </source>
</reference>
<dbReference type="AlphaFoldDB" id="A0A292ZLR1"/>
<proteinExistence type="predicted"/>
<accession>A0A292ZLR1</accession>
<dbReference type="EMBL" id="BEWI01000032">
    <property type="protein sequence ID" value="GAY23904.1"/>
    <property type="molecule type" value="Genomic_DNA"/>
</dbReference>
<evidence type="ECO:0000313" key="1">
    <source>
        <dbReference type="EMBL" id="GAY23904.1"/>
    </source>
</evidence>
<dbReference type="Proteomes" id="UP000221538">
    <property type="component" value="Unassembled WGS sequence"/>
</dbReference>
<protein>
    <submittedName>
        <fullName evidence="1">Uncharacterized protein</fullName>
    </submittedName>
</protein>
<organism evidence="1 2">
    <name type="scientific">Sphingobium fuliginis (strain ATCC 27551)</name>
    <dbReference type="NCBI Taxonomy" id="336203"/>
    <lineage>
        <taxon>Bacteria</taxon>
        <taxon>Pseudomonadati</taxon>
        <taxon>Pseudomonadota</taxon>
        <taxon>Alphaproteobacteria</taxon>
        <taxon>Sphingomonadales</taxon>
        <taxon>Sphingomonadaceae</taxon>
        <taxon>Sphingobium</taxon>
    </lineage>
</organism>
<sequence>MANAKRGDVIALRAIPGAGFISHHVGMPCHGRRIVQGERFATNVHAACDAPGKDRAYV</sequence>
<comment type="caution">
    <text evidence="1">The sequence shown here is derived from an EMBL/GenBank/DDBJ whole genome shotgun (WGS) entry which is preliminary data.</text>
</comment>
<name>A0A292ZLR1_SPHSA</name>
<evidence type="ECO:0000313" key="2">
    <source>
        <dbReference type="Proteomes" id="UP000221538"/>
    </source>
</evidence>
<reference evidence="1 2" key="1">
    <citation type="journal article" date="2013" name="Biodegradation">
        <title>Occurrence of 4-tert-butylphenol (4-t-BP) biodegradation in an aquatic sample caused by the presence of Spirodela polyrrhiza and isolation of a 4-t-BP-utilizing bacterium.</title>
        <authorList>
            <person name="Ogata Y."/>
            <person name="Toyama T."/>
            <person name="Yu N."/>
            <person name="Wang X."/>
            <person name="Sei K."/>
            <person name="Ike M."/>
        </authorList>
    </citation>
    <scope>NUCLEOTIDE SEQUENCE [LARGE SCALE GENOMIC DNA]</scope>
    <source>
        <strain evidence="1 2">OMI</strain>
    </source>
</reference>
<gene>
    <name evidence="1" type="ORF">SFOMI_4482</name>
</gene>